<evidence type="ECO:0000256" key="1">
    <source>
        <dbReference type="ARBA" id="ARBA00004651"/>
    </source>
</evidence>
<name>A0A151X9U3_9HYME</name>
<keyword evidence="4 7" id="KW-0812">Transmembrane</keyword>
<evidence type="ECO:0000313" key="8">
    <source>
        <dbReference type="Proteomes" id="UP000075809"/>
    </source>
</evidence>
<evidence type="ECO:0000256" key="5">
    <source>
        <dbReference type="ARBA" id="ARBA00022989"/>
    </source>
</evidence>
<dbReference type="Proteomes" id="UP000075809">
    <property type="component" value="Unassembled WGS sequence"/>
</dbReference>
<dbReference type="PANTHER" id="PTHR14319:SF3">
    <property type="entry name" value="TRANSMEMBRANE PROTEIN-LIKE PROTEIN"/>
    <property type="match status" value="1"/>
</dbReference>
<reference evidence="7 8" key="1">
    <citation type="submission" date="2015-09" db="EMBL/GenBank/DDBJ databases">
        <title>Trachymyrmex zeteki WGS genome.</title>
        <authorList>
            <person name="Nygaard S."/>
            <person name="Hu H."/>
            <person name="Boomsma J."/>
            <person name="Zhang G."/>
        </authorList>
    </citation>
    <scope>NUCLEOTIDE SEQUENCE [LARGE SCALE GENOMIC DNA]</scope>
    <source>
        <strain evidence="7">Tzet28-1</strain>
        <tissue evidence="7">Whole body</tissue>
    </source>
</reference>
<keyword evidence="6" id="KW-0472">Membrane</keyword>
<dbReference type="GO" id="GO:0005886">
    <property type="term" value="C:plasma membrane"/>
    <property type="evidence" value="ECO:0007669"/>
    <property type="project" value="UniProtKB-SubCell"/>
</dbReference>
<comment type="subcellular location">
    <subcellularLocation>
        <location evidence="1">Cell membrane</location>
        <topology evidence="1">Multi-pass membrane protein</topology>
    </subcellularLocation>
</comment>
<dbReference type="EMBL" id="KQ982354">
    <property type="protein sequence ID" value="KYQ57156.1"/>
    <property type="molecule type" value="Genomic_DNA"/>
</dbReference>
<proteinExistence type="inferred from homology"/>
<evidence type="ECO:0000256" key="4">
    <source>
        <dbReference type="ARBA" id="ARBA00022692"/>
    </source>
</evidence>
<evidence type="ECO:0000256" key="2">
    <source>
        <dbReference type="ARBA" id="ARBA00005542"/>
    </source>
</evidence>
<evidence type="ECO:0000256" key="6">
    <source>
        <dbReference type="ARBA" id="ARBA00023136"/>
    </source>
</evidence>
<accession>A0A151X9U3</accession>
<comment type="similarity">
    <text evidence="2">Belongs to the TMEM8 family.</text>
</comment>
<dbReference type="PANTHER" id="PTHR14319">
    <property type="entry name" value="FIVE-SPAN TRANSMEMBRANE PROTEIN M83"/>
    <property type="match status" value="1"/>
</dbReference>
<evidence type="ECO:0000313" key="7">
    <source>
        <dbReference type="EMBL" id="KYQ57156.1"/>
    </source>
</evidence>
<organism evidence="7 8">
    <name type="scientific">Mycetomoellerius zeteki</name>
    <dbReference type="NCBI Taxonomy" id="64791"/>
    <lineage>
        <taxon>Eukaryota</taxon>
        <taxon>Metazoa</taxon>
        <taxon>Ecdysozoa</taxon>
        <taxon>Arthropoda</taxon>
        <taxon>Hexapoda</taxon>
        <taxon>Insecta</taxon>
        <taxon>Pterygota</taxon>
        <taxon>Neoptera</taxon>
        <taxon>Endopterygota</taxon>
        <taxon>Hymenoptera</taxon>
        <taxon>Apocrita</taxon>
        <taxon>Aculeata</taxon>
        <taxon>Formicoidea</taxon>
        <taxon>Formicidae</taxon>
        <taxon>Myrmicinae</taxon>
        <taxon>Mycetomoellerius</taxon>
    </lineage>
</organism>
<evidence type="ECO:0000256" key="3">
    <source>
        <dbReference type="ARBA" id="ARBA00022475"/>
    </source>
</evidence>
<dbReference type="InterPro" id="IPR021910">
    <property type="entry name" value="NGX6/PGAP6/MYMK"/>
</dbReference>
<protein>
    <submittedName>
        <fullName evidence="7">Transmembrane protein 8A</fullName>
    </submittedName>
</protein>
<keyword evidence="5" id="KW-1133">Transmembrane helix</keyword>
<keyword evidence="3" id="KW-1003">Cell membrane</keyword>
<sequence length="246" mass="28289">MFHFTVPKEVPRATWQFAAFMDDPTCHTRKVYMSTKYDYDIVVTTTTTYQPKNVTVVPVYEPQPGDWFVAAYMSYWDEKVQQQGLGHKCQYSIGAIALWSQIDNIVNVPVNYQTRLRTSATTTYYKIYVPSGLLSFRLSVWNCSFTLHNFRDINKPCIEAMYLKGRVLPTSSHFHSTESKTLTTNASYSFIEPSPYEDSYYYLSIVSSSIIEFDIKVDTTGNLTLIHFILSVCVRARVCTHIHTPA</sequence>
<dbReference type="AlphaFoldDB" id="A0A151X9U3"/>
<keyword evidence="8" id="KW-1185">Reference proteome</keyword>
<gene>
    <name evidence="7" type="ORF">ALC60_03884</name>
</gene>